<gene>
    <name evidence="2" type="ORF">SAMN04488027_106167</name>
</gene>
<reference evidence="2 3" key="1">
    <citation type="submission" date="2016-10" db="EMBL/GenBank/DDBJ databases">
        <authorList>
            <person name="de Groot N.N."/>
        </authorList>
    </citation>
    <scope>NUCLEOTIDE SEQUENCE [LARGE SCALE GENOMIC DNA]</scope>
    <source>
        <strain evidence="2 3">DSM 19803</strain>
    </source>
</reference>
<name>A0A1G7WVX7_9FLAO</name>
<dbReference type="InterPro" id="IPR025250">
    <property type="entry name" value="DUF4199"/>
</dbReference>
<protein>
    <recommendedName>
        <fullName evidence="4">DUF4199 domain-containing protein</fullName>
    </recommendedName>
</protein>
<dbReference type="Proteomes" id="UP000199296">
    <property type="component" value="Unassembled WGS sequence"/>
</dbReference>
<evidence type="ECO:0000256" key="1">
    <source>
        <dbReference type="SAM" id="Phobius"/>
    </source>
</evidence>
<keyword evidence="3" id="KW-1185">Reference proteome</keyword>
<feature type="transmembrane region" description="Helical" evidence="1">
    <location>
        <begin position="12"/>
        <end position="32"/>
    </location>
</feature>
<accession>A0A1G7WVX7</accession>
<dbReference type="RefSeq" id="WP_093367899.1">
    <property type="nucleotide sequence ID" value="NZ_FNCW01000006.1"/>
</dbReference>
<feature type="transmembrane region" description="Helical" evidence="1">
    <location>
        <begin position="138"/>
        <end position="162"/>
    </location>
</feature>
<evidence type="ECO:0000313" key="2">
    <source>
        <dbReference type="EMBL" id="SDG76107.1"/>
    </source>
</evidence>
<evidence type="ECO:0008006" key="4">
    <source>
        <dbReference type="Google" id="ProtNLM"/>
    </source>
</evidence>
<feature type="transmembrane region" description="Helical" evidence="1">
    <location>
        <begin position="38"/>
        <end position="59"/>
    </location>
</feature>
<keyword evidence="1" id="KW-1133">Transmembrane helix</keyword>
<dbReference type="STRING" id="470826.SAMN04488027_106167"/>
<evidence type="ECO:0000313" key="3">
    <source>
        <dbReference type="Proteomes" id="UP000199296"/>
    </source>
</evidence>
<dbReference type="AlphaFoldDB" id="A0A1G7WVX7"/>
<feature type="transmembrane region" description="Helical" evidence="1">
    <location>
        <begin position="71"/>
        <end position="93"/>
    </location>
</feature>
<sequence length="166" mass="18702">MHQDIPVKPYATRFGSLFGAYSILILVLLYAFNYESNTLISIMNFVITVAIVWYAIHLYKIDNEGLIDLTTSIKLGLSIGVIGGLIYAFYTYIHYEFIQPEFIADMKASMEAEIQQQQMSEEEAEMTKGLSGIFTSPFVLATFGLISIIFKTFLVGLIVGMIKRNN</sequence>
<dbReference type="Pfam" id="PF13858">
    <property type="entry name" value="DUF4199"/>
    <property type="match status" value="1"/>
</dbReference>
<dbReference type="EMBL" id="FNCW01000006">
    <property type="protein sequence ID" value="SDG76107.1"/>
    <property type="molecule type" value="Genomic_DNA"/>
</dbReference>
<keyword evidence="1" id="KW-0472">Membrane</keyword>
<organism evidence="2 3">
    <name type="scientific">Psychroflexus sediminis</name>
    <dbReference type="NCBI Taxonomy" id="470826"/>
    <lineage>
        <taxon>Bacteria</taxon>
        <taxon>Pseudomonadati</taxon>
        <taxon>Bacteroidota</taxon>
        <taxon>Flavobacteriia</taxon>
        <taxon>Flavobacteriales</taxon>
        <taxon>Flavobacteriaceae</taxon>
        <taxon>Psychroflexus</taxon>
    </lineage>
</organism>
<dbReference type="OrthoDB" id="1122768at2"/>
<proteinExistence type="predicted"/>
<keyword evidence="1" id="KW-0812">Transmembrane</keyword>